<feature type="domain" description="C2H2-type" evidence="2">
    <location>
        <begin position="1"/>
        <end position="24"/>
    </location>
</feature>
<proteinExistence type="predicted"/>
<dbReference type="PROSITE" id="PS50157">
    <property type="entry name" value="ZINC_FINGER_C2H2_2"/>
    <property type="match status" value="1"/>
</dbReference>
<keyword evidence="1" id="KW-0479">Metal-binding</keyword>
<gene>
    <name evidence="3" type="ORF">PVAND_014347</name>
</gene>
<protein>
    <recommendedName>
        <fullName evidence="2">C2H2-type domain-containing protein</fullName>
    </recommendedName>
</protein>
<keyword evidence="4" id="KW-1185">Reference proteome</keyword>
<keyword evidence="1" id="KW-0863">Zinc-finger</keyword>
<reference evidence="3" key="1">
    <citation type="submission" date="2021-03" db="EMBL/GenBank/DDBJ databases">
        <title>Chromosome level genome of the anhydrobiotic midge Polypedilum vanderplanki.</title>
        <authorList>
            <person name="Yoshida Y."/>
            <person name="Kikawada T."/>
            <person name="Gusev O."/>
        </authorList>
    </citation>
    <scope>NUCLEOTIDE SEQUENCE</scope>
    <source>
        <strain evidence="3">NIAS01</strain>
        <tissue evidence="3">Whole body or cell culture</tissue>
    </source>
</reference>
<evidence type="ECO:0000259" key="2">
    <source>
        <dbReference type="PROSITE" id="PS50157"/>
    </source>
</evidence>
<comment type="caution">
    <text evidence="3">The sequence shown here is derived from an EMBL/GenBank/DDBJ whole genome shotgun (WGS) entry which is preliminary data.</text>
</comment>
<evidence type="ECO:0000313" key="4">
    <source>
        <dbReference type="Proteomes" id="UP001107558"/>
    </source>
</evidence>
<dbReference type="SMART" id="SM00355">
    <property type="entry name" value="ZnF_C2H2"/>
    <property type="match status" value="2"/>
</dbReference>
<sequence length="150" mass="17842">MKCELCDKKYLNKKSLNNHKRRVHKIVQRVFSNCQYCKTKSFYNAFNLENHERACYEKYRLLVNLNNISKEEEMVNCEICDVSFKVKYKASHLRSMTHIKRNLKKISHRINLNASLGPGSCTRHYIYMHEEDDEAEESKSEEDNAIALYL</sequence>
<evidence type="ECO:0000256" key="1">
    <source>
        <dbReference type="PROSITE-ProRule" id="PRU00042"/>
    </source>
</evidence>
<organism evidence="3 4">
    <name type="scientific">Polypedilum vanderplanki</name>
    <name type="common">Sleeping chironomid midge</name>
    <dbReference type="NCBI Taxonomy" id="319348"/>
    <lineage>
        <taxon>Eukaryota</taxon>
        <taxon>Metazoa</taxon>
        <taxon>Ecdysozoa</taxon>
        <taxon>Arthropoda</taxon>
        <taxon>Hexapoda</taxon>
        <taxon>Insecta</taxon>
        <taxon>Pterygota</taxon>
        <taxon>Neoptera</taxon>
        <taxon>Endopterygota</taxon>
        <taxon>Diptera</taxon>
        <taxon>Nematocera</taxon>
        <taxon>Chironomoidea</taxon>
        <taxon>Chironomidae</taxon>
        <taxon>Chironominae</taxon>
        <taxon>Polypedilum</taxon>
        <taxon>Polypedilum</taxon>
    </lineage>
</organism>
<dbReference type="InterPro" id="IPR013087">
    <property type="entry name" value="Znf_C2H2_type"/>
</dbReference>
<dbReference type="PROSITE" id="PS00028">
    <property type="entry name" value="ZINC_FINGER_C2H2_1"/>
    <property type="match status" value="1"/>
</dbReference>
<dbReference type="AlphaFoldDB" id="A0A9J6CTQ7"/>
<accession>A0A9J6CTQ7</accession>
<name>A0A9J6CTQ7_POLVA</name>
<dbReference type="Proteomes" id="UP001107558">
    <property type="component" value="Chromosome 1"/>
</dbReference>
<evidence type="ECO:0000313" key="3">
    <source>
        <dbReference type="EMBL" id="KAG5685155.1"/>
    </source>
</evidence>
<dbReference type="Gene3D" id="3.30.160.60">
    <property type="entry name" value="Classic Zinc Finger"/>
    <property type="match status" value="1"/>
</dbReference>
<dbReference type="GO" id="GO:0008270">
    <property type="term" value="F:zinc ion binding"/>
    <property type="evidence" value="ECO:0007669"/>
    <property type="project" value="UniProtKB-KW"/>
</dbReference>
<keyword evidence="1" id="KW-0862">Zinc</keyword>
<dbReference type="EMBL" id="JADBJN010000001">
    <property type="protein sequence ID" value="KAG5685155.1"/>
    <property type="molecule type" value="Genomic_DNA"/>
</dbReference>